<sequence>MLRSQGEFDCAGDAEVLQFCREIAEYMVQEFGITRREAVGRVNEAWANPEHCNQQPTPVPFNEDP</sequence>
<name>A0ABW4GSS8_9ACTN</name>
<protein>
    <submittedName>
        <fullName evidence="1">Uncharacterized protein</fullName>
    </submittedName>
</protein>
<dbReference type="Proteomes" id="UP001597097">
    <property type="component" value="Unassembled WGS sequence"/>
</dbReference>
<comment type="caution">
    <text evidence="1">The sequence shown here is derived from an EMBL/GenBank/DDBJ whole genome shotgun (WGS) entry which is preliminary data.</text>
</comment>
<gene>
    <name evidence="1" type="ORF">ACFSJ0_53305</name>
</gene>
<evidence type="ECO:0000313" key="1">
    <source>
        <dbReference type="EMBL" id="MFD1545903.1"/>
    </source>
</evidence>
<evidence type="ECO:0000313" key="2">
    <source>
        <dbReference type="Proteomes" id="UP001597097"/>
    </source>
</evidence>
<proteinExistence type="predicted"/>
<dbReference type="EMBL" id="JBHUCM010000051">
    <property type="protein sequence ID" value="MFD1545903.1"/>
    <property type="molecule type" value="Genomic_DNA"/>
</dbReference>
<dbReference type="RefSeq" id="WP_219537977.1">
    <property type="nucleotide sequence ID" value="NZ_JAHKRM010000042.1"/>
</dbReference>
<keyword evidence="2" id="KW-1185">Reference proteome</keyword>
<organism evidence="1 2">
    <name type="scientific">Nonomuraea guangzhouensis</name>
    <dbReference type="NCBI Taxonomy" id="1291555"/>
    <lineage>
        <taxon>Bacteria</taxon>
        <taxon>Bacillati</taxon>
        <taxon>Actinomycetota</taxon>
        <taxon>Actinomycetes</taxon>
        <taxon>Streptosporangiales</taxon>
        <taxon>Streptosporangiaceae</taxon>
        <taxon>Nonomuraea</taxon>
    </lineage>
</organism>
<accession>A0ABW4GSS8</accession>
<reference evidence="2" key="1">
    <citation type="journal article" date="2019" name="Int. J. Syst. Evol. Microbiol.">
        <title>The Global Catalogue of Microorganisms (GCM) 10K type strain sequencing project: providing services to taxonomists for standard genome sequencing and annotation.</title>
        <authorList>
            <consortium name="The Broad Institute Genomics Platform"/>
            <consortium name="The Broad Institute Genome Sequencing Center for Infectious Disease"/>
            <person name="Wu L."/>
            <person name="Ma J."/>
        </authorList>
    </citation>
    <scope>NUCLEOTIDE SEQUENCE [LARGE SCALE GENOMIC DNA]</scope>
    <source>
        <strain evidence="2">CGMCC 1.15399</strain>
    </source>
</reference>